<dbReference type="Proteomes" id="UP000007305">
    <property type="component" value="Chromosome 8"/>
</dbReference>
<accession>A0A804UIE7</accession>
<dbReference type="AlphaFoldDB" id="A0A804UIE7"/>
<name>A0A804UIE7_MAIZE</name>
<dbReference type="InParanoid" id="A0A804UIE7"/>
<keyword evidence="2" id="KW-1185">Reference proteome</keyword>
<dbReference type="EnsemblPlants" id="Zm00001eb370820_T001">
    <property type="protein sequence ID" value="Zm00001eb370820_P001"/>
    <property type="gene ID" value="Zm00001eb370820"/>
</dbReference>
<protein>
    <submittedName>
        <fullName evidence="1">Uncharacterized protein</fullName>
    </submittedName>
</protein>
<reference evidence="1" key="3">
    <citation type="submission" date="2021-05" db="UniProtKB">
        <authorList>
            <consortium name="EnsemblPlants"/>
        </authorList>
    </citation>
    <scope>IDENTIFICATION</scope>
    <source>
        <strain evidence="1">cv. B73</strain>
    </source>
</reference>
<dbReference type="Gramene" id="Zm00001eb370820_T001">
    <property type="protein sequence ID" value="Zm00001eb370820_P001"/>
    <property type="gene ID" value="Zm00001eb370820"/>
</dbReference>
<proteinExistence type="predicted"/>
<organism evidence="1 2">
    <name type="scientific">Zea mays</name>
    <name type="common">Maize</name>
    <dbReference type="NCBI Taxonomy" id="4577"/>
    <lineage>
        <taxon>Eukaryota</taxon>
        <taxon>Viridiplantae</taxon>
        <taxon>Streptophyta</taxon>
        <taxon>Embryophyta</taxon>
        <taxon>Tracheophyta</taxon>
        <taxon>Spermatophyta</taxon>
        <taxon>Magnoliopsida</taxon>
        <taxon>Liliopsida</taxon>
        <taxon>Poales</taxon>
        <taxon>Poaceae</taxon>
        <taxon>PACMAD clade</taxon>
        <taxon>Panicoideae</taxon>
        <taxon>Andropogonodae</taxon>
        <taxon>Andropogoneae</taxon>
        <taxon>Tripsacinae</taxon>
        <taxon>Zea</taxon>
    </lineage>
</organism>
<reference evidence="1" key="2">
    <citation type="submission" date="2019-07" db="EMBL/GenBank/DDBJ databases">
        <authorList>
            <person name="Seetharam A."/>
            <person name="Woodhouse M."/>
            <person name="Cannon E."/>
        </authorList>
    </citation>
    <scope>NUCLEOTIDE SEQUENCE [LARGE SCALE GENOMIC DNA]</scope>
    <source>
        <strain evidence="1">cv. B73</strain>
    </source>
</reference>
<reference evidence="2" key="1">
    <citation type="journal article" date="2009" name="Science">
        <title>The B73 maize genome: complexity, diversity, and dynamics.</title>
        <authorList>
            <person name="Schnable P.S."/>
            <person name="Ware D."/>
            <person name="Fulton R.S."/>
            <person name="Stein J.C."/>
            <person name="Wei F."/>
            <person name="Pasternak S."/>
            <person name="Liang C."/>
            <person name="Zhang J."/>
            <person name="Fulton L."/>
            <person name="Graves T.A."/>
            <person name="Minx P."/>
            <person name="Reily A.D."/>
            <person name="Courtney L."/>
            <person name="Kruchowski S.S."/>
            <person name="Tomlinson C."/>
            <person name="Strong C."/>
            <person name="Delehaunty K."/>
            <person name="Fronick C."/>
            <person name="Courtney B."/>
            <person name="Rock S.M."/>
            <person name="Belter E."/>
            <person name="Du F."/>
            <person name="Kim K."/>
            <person name="Abbott R.M."/>
            <person name="Cotton M."/>
            <person name="Levy A."/>
            <person name="Marchetto P."/>
            <person name="Ochoa K."/>
            <person name="Jackson S.M."/>
            <person name="Gillam B."/>
            <person name="Chen W."/>
            <person name="Yan L."/>
            <person name="Higginbotham J."/>
            <person name="Cardenas M."/>
            <person name="Waligorski J."/>
            <person name="Applebaum E."/>
            <person name="Phelps L."/>
            <person name="Falcone J."/>
            <person name="Kanchi K."/>
            <person name="Thane T."/>
            <person name="Scimone A."/>
            <person name="Thane N."/>
            <person name="Henke J."/>
            <person name="Wang T."/>
            <person name="Ruppert J."/>
            <person name="Shah N."/>
            <person name="Rotter K."/>
            <person name="Hodges J."/>
            <person name="Ingenthron E."/>
            <person name="Cordes M."/>
            <person name="Kohlberg S."/>
            <person name="Sgro J."/>
            <person name="Delgado B."/>
            <person name="Mead K."/>
            <person name="Chinwalla A."/>
            <person name="Leonard S."/>
            <person name="Crouse K."/>
            <person name="Collura K."/>
            <person name="Kudrna D."/>
            <person name="Currie J."/>
            <person name="He R."/>
            <person name="Angelova A."/>
            <person name="Rajasekar S."/>
            <person name="Mueller T."/>
            <person name="Lomeli R."/>
            <person name="Scara G."/>
            <person name="Ko A."/>
            <person name="Delaney K."/>
            <person name="Wissotski M."/>
            <person name="Lopez G."/>
            <person name="Campos D."/>
            <person name="Braidotti M."/>
            <person name="Ashley E."/>
            <person name="Golser W."/>
            <person name="Kim H."/>
            <person name="Lee S."/>
            <person name="Lin J."/>
            <person name="Dujmic Z."/>
            <person name="Kim W."/>
            <person name="Talag J."/>
            <person name="Zuccolo A."/>
            <person name="Fan C."/>
            <person name="Sebastian A."/>
            <person name="Kramer M."/>
            <person name="Spiegel L."/>
            <person name="Nascimento L."/>
            <person name="Zutavern T."/>
            <person name="Miller B."/>
            <person name="Ambroise C."/>
            <person name="Muller S."/>
            <person name="Spooner W."/>
            <person name="Narechania A."/>
            <person name="Ren L."/>
            <person name="Wei S."/>
            <person name="Kumari S."/>
            <person name="Faga B."/>
            <person name="Levy M.J."/>
            <person name="McMahan L."/>
            <person name="Van Buren P."/>
            <person name="Vaughn M.W."/>
            <person name="Ying K."/>
            <person name="Yeh C.-T."/>
            <person name="Emrich S.J."/>
            <person name="Jia Y."/>
            <person name="Kalyanaraman A."/>
            <person name="Hsia A.-P."/>
            <person name="Barbazuk W.B."/>
            <person name="Baucom R.S."/>
            <person name="Brutnell T.P."/>
            <person name="Carpita N.C."/>
            <person name="Chaparro C."/>
            <person name="Chia J.-M."/>
            <person name="Deragon J.-M."/>
            <person name="Estill J.C."/>
            <person name="Fu Y."/>
            <person name="Jeddeloh J.A."/>
            <person name="Han Y."/>
            <person name="Lee H."/>
            <person name="Li P."/>
            <person name="Lisch D.R."/>
            <person name="Liu S."/>
            <person name="Liu Z."/>
            <person name="Nagel D.H."/>
            <person name="McCann M.C."/>
            <person name="SanMiguel P."/>
            <person name="Myers A.M."/>
            <person name="Nettleton D."/>
            <person name="Nguyen J."/>
            <person name="Penning B.W."/>
            <person name="Ponnala L."/>
            <person name="Schneider K.L."/>
            <person name="Schwartz D.C."/>
            <person name="Sharma A."/>
            <person name="Soderlund C."/>
            <person name="Springer N.M."/>
            <person name="Sun Q."/>
            <person name="Wang H."/>
            <person name="Waterman M."/>
            <person name="Westerman R."/>
            <person name="Wolfgruber T.K."/>
            <person name="Yang L."/>
            <person name="Yu Y."/>
            <person name="Zhang L."/>
            <person name="Zhou S."/>
            <person name="Zhu Q."/>
            <person name="Bennetzen J.L."/>
            <person name="Dawe R.K."/>
            <person name="Jiang J."/>
            <person name="Jiang N."/>
            <person name="Presting G.G."/>
            <person name="Wessler S.R."/>
            <person name="Aluru S."/>
            <person name="Martienssen R.A."/>
            <person name="Clifton S.W."/>
            <person name="McCombie W.R."/>
            <person name="Wing R.A."/>
            <person name="Wilson R.K."/>
        </authorList>
    </citation>
    <scope>NUCLEOTIDE SEQUENCE [LARGE SCALE GENOMIC DNA]</scope>
    <source>
        <strain evidence="2">cv. B73</strain>
    </source>
</reference>
<evidence type="ECO:0000313" key="2">
    <source>
        <dbReference type="Proteomes" id="UP000007305"/>
    </source>
</evidence>
<sequence length="97" mass="11016">MEEGELAEDGLDADEERKDCAIEVVARTLYHHYRHRCRVFLHNETRVDIGDIGRVGEEAGVQTEDSNLKRCSVAYVKSGEADGYMKTKDLVDEETLQ</sequence>
<evidence type="ECO:0000313" key="1">
    <source>
        <dbReference type="EnsemblPlants" id="Zm00001eb370820_P001"/>
    </source>
</evidence>